<feature type="signal peptide" evidence="1">
    <location>
        <begin position="1"/>
        <end position="18"/>
    </location>
</feature>
<proteinExistence type="predicted"/>
<dbReference type="EMBL" id="CP157485">
    <property type="protein sequence ID" value="XBO46426.1"/>
    <property type="molecule type" value="Genomic_DNA"/>
</dbReference>
<sequence>MKISLLTFFCLISLCAYSQVTSFIINDDKLNKPLKDSLESIYKSDQSVRNAVSEALKAKKPKEYVDSLRGVMRQTDNMNLIRVKNIIKDKGWQSPQQVGMTAAQGLFLVIQHADLQTQLEYLPLIRDVEKKGEILSSNLAILEDRINIRQGKTQSYGSQLFTDRTSGKQYPYPIADVDNLDKRRTAMGMPPMQTYLQDWTVESYKQDLPIIERIFTAQGIR</sequence>
<feature type="chain" id="PRO_5043403239" evidence="1">
    <location>
        <begin position="19"/>
        <end position="221"/>
    </location>
</feature>
<protein>
    <submittedName>
        <fullName evidence="2">DUF6624 domain-containing protein</fullName>
    </submittedName>
</protein>
<dbReference type="InterPro" id="IPR046732">
    <property type="entry name" value="DUF6624"/>
</dbReference>
<evidence type="ECO:0000313" key="2">
    <source>
        <dbReference type="EMBL" id="XBO46426.1"/>
    </source>
</evidence>
<gene>
    <name evidence="2" type="ORF">ABEG20_14120</name>
</gene>
<dbReference type="Pfam" id="PF20329">
    <property type="entry name" value="DUF6624"/>
    <property type="match status" value="1"/>
</dbReference>
<evidence type="ECO:0000256" key="1">
    <source>
        <dbReference type="SAM" id="SignalP"/>
    </source>
</evidence>
<dbReference type="AlphaFoldDB" id="A0AAU7K192"/>
<keyword evidence="1" id="KW-0732">Signal</keyword>
<accession>A0AAU7K192</accession>
<reference evidence="2" key="1">
    <citation type="submission" date="2024-05" db="EMBL/GenBank/DDBJ databases">
        <authorList>
            <person name="Kim S."/>
            <person name="Heo J."/>
            <person name="Choi H."/>
            <person name="Choi Y."/>
            <person name="Kwon S.-W."/>
            <person name="Kim Y."/>
        </authorList>
    </citation>
    <scope>NUCLEOTIDE SEQUENCE</scope>
    <source>
        <strain evidence="2">KACC 23697</strain>
    </source>
</reference>
<organism evidence="2">
    <name type="scientific">Pedobacter sp. KACC 23697</name>
    <dbReference type="NCBI Taxonomy" id="3149230"/>
    <lineage>
        <taxon>Bacteria</taxon>
        <taxon>Pseudomonadati</taxon>
        <taxon>Bacteroidota</taxon>
        <taxon>Sphingobacteriia</taxon>
        <taxon>Sphingobacteriales</taxon>
        <taxon>Sphingobacteriaceae</taxon>
        <taxon>Pedobacter</taxon>
    </lineage>
</organism>
<dbReference type="RefSeq" id="WP_406823975.1">
    <property type="nucleotide sequence ID" value="NZ_CP157485.1"/>
</dbReference>
<name>A0AAU7K192_9SPHI</name>